<dbReference type="Pfam" id="PF09981">
    <property type="entry name" value="DUF2218"/>
    <property type="match status" value="1"/>
</dbReference>
<reference evidence="1 2" key="1">
    <citation type="submission" date="2018-09" db="EMBL/GenBank/DDBJ databases">
        <title>YIM 75507 draft genome.</title>
        <authorList>
            <person name="Tang S."/>
            <person name="Feng Y."/>
        </authorList>
    </citation>
    <scope>NUCLEOTIDE SEQUENCE [LARGE SCALE GENOMIC DNA]</scope>
    <source>
        <strain evidence="1 2">YIM 75507</strain>
    </source>
</reference>
<dbReference type="InterPro" id="IPR014543">
    <property type="entry name" value="UCP028291"/>
</dbReference>
<dbReference type="Proteomes" id="UP000265768">
    <property type="component" value="Unassembled WGS sequence"/>
</dbReference>
<gene>
    <name evidence="1" type="ORF">D5H75_29480</name>
</gene>
<sequence length="103" mass="11277">MLTSEARVPTPSGARYAKQLCGHMGHRVRTEWTPPDGVIEFPDGGSCHLTATQDALLLTLRADQPGTLDRMRTLVAVHLERFGRRDGLTVDWSEARVTGPPVA</sequence>
<keyword evidence="2" id="KW-1185">Reference proteome</keyword>
<dbReference type="PIRSF" id="PIRSF028291">
    <property type="entry name" value="UCP028291"/>
    <property type="match status" value="1"/>
</dbReference>
<evidence type="ECO:0000313" key="1">
    <source>
        <dbReference type="EMBL" id="RJL24456.1"/>
    </source>
</evidence>
<dbReference type="Gene3D" id="3.30.310.50">
    <property type="entry name" value="Alpha-D-phosphohexomutase, C-terminal domain"/>
    <property type="match status" value="1"/>
</dbReference>
<dbReference type="EMBL" id="QZEY01000015">
    <property type="protein sequence ID" value="RJL24456.1"/>
    <property type="molecule type" value="Genomic_DNA"/>
</dbReference>
<protein>
    <submittedName>
        <fullName evidence="1">DUF2218 domain-containing protein</fullName>
    </submittedName>
</protein>
<accession>A0A3A4A6C3</accession>
<proteinExistence type="predicted"/>
<organism evidence="1 2">
    <name type="scientific">Bailinhaonella thermotolerans</name>
    <dbReference type="NCBI Taxonomy" id="1070861"/>
    <lineage>
        <taxon>Bacteria</taxon>
        <taxon>Bacillati</taxon>
        <taxon>Actinomycetota</taxon>
        <taxon>Actinomycetes</taxon>
        <taxon>Streptosporangiales</taxon>
        <taxon>Streptosporangiaceae</taxon>
        <taxon>Bailinhaonella</taxon>
    </lineage>
</organism>
<dbReference type="AlphaFoldDB" id="A0A3A4A6C3"/>
<dbReference type="OrthoDB" id="9806511at2"/>
<comment type="caution">
    <text evidence="1">The sequence shown here is derived from an EMBL/GenBank/DDBJ whole genome shotgun (WGS) entry which is preliminary data.</text>
</comment>
<evidence type="ECO:0000313" key="2">
    <source>
        <dbReference type="Proteomes" id="UP000265768"/>
    </source>
</evidence>
<dbReference type="RefSeq" id="WP_119929832.1">
    <property type="nucleotide sequence ID" value="NZ_QZEY01000015.1"/>
</dbReference>
<name>A0A3A4A6C3_9ACTN</name>